<proteinExistence type="inferred from homology"/>
<evidence type="ECO:0000256" key="4">
    <source>
        <dbReference type="ARBA" id="ARBA00022692"/>
    </source>
</evidence>
<dbReference type="GO" id="GO:0016020">
    <property type="term" value="C:membrane"/>
    <property type="evidence" value="ECO:0007669"/>
    <property type="project" value="UniProtKB-SubCell"/>
</dbReference>
<evidence type="ECO:0000313" key="10">
    <source>
        <dbReference type="EMBL" id="ODQ58453.1"/>
    </source>
</evidence>
<evidence type="ECO:0000256" key="8">
    <source>
        <dbReference type="ARBA" id="ARBA00066893"/>
    </source>
</evidence>
<dbReference type="GO" id="GO:0103064">
    <property type="term" value="F:inositol phosphorylceramide mannosyltransferase activity"/>
    <property type="evidence" value="ECO:0007669"/>
    <property type="project" value="UniProtKB-EC"/>
</dbReference>
<dbReference type="Proteomes" id="UP000094112">
    <property type="component" value="Unassembled WGS sequence"/>
</dbReference>
<dbReference type="RefSeq" id="XP_019037660.1">
    <property type="nucleotide sequence ID" value="XM_019182230.1"/>
</dbReference>
<dbReference type="EC" id="2.4.1.370" evidence="8"/>
<evidence type="ECO:0000256" key="5">
    <source>
        <dbReference type="ARBA" id="ARBA00022989"/>
    </source>
</evidence>
<evidence type="ECO:0000256" key="2">
    <source>
        <dbReference type="ARBA" id="ARBA00009003"/>
    </source>
</evidence>
<dbReference type="GO" id="GO:0031501">
    <property type="term" value="C:mannosyltransferase complex"/>
    <property type="evidence" value="ECO:0007669"/>
    <property type="project" value="UniProtKB-ARBA"/>
</dbReference>
<evidence type="ECO:0000256" key="7">
    <source>
        <dbReference type="ARBA" id="ARBA00052145"/>
    </source>
</evidence>
<dbReference type="OrthoDB" id="3647at2759"/>
<comment type="catalytic activity">
    <reaction evidence="7">
        <text>a 1D-myo-inositol-1-phospho-N-[(R)-2-hydroxy-very-long-chain fatty acyl]-(R)-4-hydroxysphingoid base + GDP-alpha-D-mannose = an alpha-D-mannosyl-(1&lt;-&gt;6)-1D-myo-inositol-1-phospho-N-[(R)-2-hydroxy-very-long-chain fatty acyl]-(R)-4-hydroxysphingoid base + GDP + H(+)</text>
        <dbReference type="Rhea" id="RHEA:64596"/>
        <dbReference type="ChEBI" id="CHEBI:15378"/>
        <dbReference type="ChEBI" id="CHEBI:57527"/>
        <dbReference type="ChEBI" id="CHEBI:58189"/>
        <dbReference type="ChEBI" id="CHEBI:155885"/>
        <dbReference type="ChEBI" id="CHEBI:155926"/>
        <dbReference type="EC" id="2.4.1.370"/>
    </reaction>
    <physiologicalReaction direction="left-to-right" evidence="7">
        <dbReference type="Rhea" id="RHEA:64597"/>
    </physiologicalReaction>
</comment>
<name>A0A1E3NZ66_WICAA</name>
<dbReference type="GO" id="GO:0051999">
    <property type="term" value="P:mannosyl-inositol phosphorylceramide biosynthetic process"/>
    <property type="evidence" value="ECO:0007669"/>
    <property type="project" value="TreeGrafter"/>
</dbReference>
<dbReference type="Pfam" id="PF04488">
    <property type="entry name" value="Gly_transf_sug"/>
    <property type="match status" value="1"/>
</dbReference>
<dbReference type="AlphaFoldDB" id="A0A1E3NZ66"/>
<evidence type="ECO:0000256" key="1">
    <source>
        <dbReference type="ARBA" id="ARBA00004141"/>
    </source>
</evidence>
<dbReference type="InterPro" id="IPR051706">
    <property type="entry name" value="Glycosyltransferase_domain"/>
</dbReference>
<keyword evidence="6 9" id="KW-0472">Membrane</keyword>
<feature type="transmembrane region" description="Helical" evidence="9">
    <location>
        <begin position="193"/>
        <end position="212"/>
    </location>
</feature>
<dbReference type="FunFam" id="3.90.550.20:FF:000001">
    <property type="entry name" value="MIPC synthase subunit (SurA)"/>
    <property type="match status" value="1"/>
</dbReference>
<evidence type="ECO:0000256" key="6">
    <source>
        <dbReference type="ARBA" id="ARBA00023136"/>
    </source>
</evidence>
<dbReference type="SUPFAM" id="SSF53448">
    <property type="entry name" value="Nucleotide-diphospho-sugar transferases"/>
    <property type="match status" value="1"/>
</dbReference>
<dbReference type="PANTHER" id="PTHR32385:SF20">
    <property type="entry name" value="MANNOSYL PHOSPHORYLINOSITOL CERAMIDE SYNTHASE CSH1-RELATED"/>
    <property type="match status" value="1"/>
</dbReference>
<evidence type="ECO:0000256" key="9">
    <source>
        <dbReference type="SAM" id="Phobius"/>
    </source>
</evidence>
<dbReference type="GeneID" id="30199476"/>
<keyword evidence="11" id="KW-1185">Reference proteome</keyword>
<sequence>MRKELQFLISIHLIIVLFLLYQTFDLITLIYDDSYQDALLDIDLNPTSPKDQLIPKIIHQTYKDTNIPLKWQKGQQNCINLHQDYQYILWTDDMAREFISEEYPWFLNTWDNYKYPIERADAIRYFALSHFGGIYIDLDDACEKKLDPLLTVPAFARKTLPTGISNDVMGSVPNHPFFLKAVDNLQRYDWNYLIPYLTIMYSTGPLFLSVIWKQYRRWNTIPESERVRILLPKDYKKHASSFFSITEGNSWHLDDAKFIKSLANHIGLCVFLGFTLAAILLYGEYRLYCWLINGNYKKCFVRKLWNKVIKKNSNIKRNRKNSNLPASEYIQLNSKEVEV</sequence>
<protein>
    <recommendedName>
        <fullName evidence="8">inositol phosphorylceramide mannosyltransferase</fullName>
        <ecNumber evidence="8">2.4.1.370</ecNumber>
    </recommendedName>
</protein>
<dbReference type="EMBL" id="KV454212">
    <property type="protein sequence ID" value="ODQ58453.1"/>
    <property type="molecule type" value="Genomic_DNA"/>
</dbReference>
<dbReference type="PANTHER" id="PTHR32385">
    <property type="entry name" value="MANNOSYL PHOSPHORYLINOSITOL CERAMIDE SYNTHASE"/>
    <property type="match status" value="1"/>
</dbReference>
<dbReference type="InterPro" id="IPR007577">
    <property type="entry name" value="GlycoTrfase_DXD_sugar-bd_CS"/>
</dbReference>
<evidence type="ECO:0000313" key="11">
    <source>
        <dbReference type="Proteomes" id="UP000094112"/>
    </source>
</evidence>
<feature type="transmembrane region" description="Helical" evidence="9">
    <location>
        <begin position="7"/>
        <end position="31"/>
    </location>
</feature>
<comment type="subcellular location">
    <subcellularLocation>
        <location evidence="1">Membrane</location>
        <topology evidence="1">Multi-pass membrane protein</topology>
    </subcellularLocation>
</comment>
<dbReference type="STRING" id="683960.A0A1E3NZ66"/>
<reference evidence="10 11" key="1">
    <citation type="journal article" date="2016" name="Proc. Natl. Acad. Sci. U.S.A.">
        <title>Comparative genomics of biotechnologically important yeasts.</title>
        <authorList>
            <person name="Riley R."/>
            <person name="Haridas S."/>
            <person name="Wolfe K.H."/>
            <person name="Lopes M.R."/>
            <person name="Hittinger C.T."/>
            <person name="Goeker M."/>
            <person name="Salamov A.A."/>
            <person name="Wisecaver J.H."/>
            <person name="Long T.M."/>
            <person name="Calvey C.H."/>
            <person name="Aerts A.L."/>
            <person name="Barry K.W."/>
            <person name="Choi C."/>
            <person name="Clum A."/>
            <person name="Coughlan A.Y."/>
            <person name="Deshpande S."/>
            <person name="Douglass A.P."/>
            <person name="Hanson S.J."/>
            <person name="Klenk H.-P."/>
            <person name="LaButti K.M."/>
            <person name="Lapidus A."/>
            <person name="Lindquist E.A."/>
            <person name="Lipzen A.M."/>
            <person name="Meier-Kolthoff J.P."/>
            <person name="Ohm R.A."/>
            <person name="Otillar R.P."/>
            <person name="Pangilinan J.L."/>
            <person name="Peng Y."/>
            <person name="Rokas A."/>
            <person name="Rosa C.A."/>
            <person name="Scheuner C."/>
            <person name="Sibirny A.A."/>
            <person name="Slot J.C."/>
            <person name="Stielow J.B."/>
            <person name="Sun H."/>
            <person name="Kurtzman C.P."/>
            <person name="Blackwell M."/>
            <person name="Grigoriev I.V."/>
            <person name="Jeffries T.W."/>
        </authorList>
    </citation>
    <scope>NUCLEOTIDE SEQUENCE [LARGE SCALE GENOMIC DNA]</scope>
    <source>
        <strain evidence="11">ATCC 58044 / CBS 1984 / NCYC 433 / NRRL Y-366-8</strain>
    </source>
</reference>
<accession>A0A1E3NZ66</accession>
<keyword evidence="3 10" id="KW-0808">Transferase</keyword>
<gene>
    <name evidence="10" type="ORF">WICANDRAFT_34769</name>
</gene>
<evidence type="ECO:0000256" key="3">
    <source>
        <dbReference type="ARBA" id="ARBA00022679"/>
    </source>
</evidence>
<keyword evidence="4 9" id="KW-0812">Transmembrane</keyword>
<keyword evidence="5 9" id="KW-1133">Transmembrane helix</keyword>
<comment type="similarity">
    <text evidence="2">Belongs to the glycosyltransferase 32 family.</text>
</comment>
<dbReference type="Gene3D" id="3.90.550.20">
    <property type="match status" value="1"/>
</dbReference>
<dbReference type="InterPro" id="IPR029044">
    <property type="entry name" value="Nucleotide-diphossugar_trans"/>
</dbReference>
<organism evidence="10 11">
    <name type="scientific">Wickerhamomyces anomalus (strain ATCC 58044 / CBS 1984 / NCYC 433 / NRRL Y-366-8)</name>
    <name type="common">Yeast</name>
    <name type="synonym">Hansenula anomala</name>
    <dbReference type="NCBI Taxonomy" id="683960"/>
    <lineage>
        <taxon>Eukaryota</taxon>
        <taxon>Fungi</taxon>
        <taxon>Dikarya</taxon>
        <taxon>Ascomycota</taxon>
        <taxon>Saccharomycotina</taxon>
        <taxon>Saccharomycetes</taxon>
        <taxon>Phaffomycetales</taxon>
        <taxon>Wickerhamomycetaceae</taxon>
        <taxon>Wickerhamomyces</taxon>
    </lineage>
</organism>
<dbReference type="GO" id="GO:0006676">
    <property type="term" value="P:mannosyl diphosphorylinositol ceramide metabolic process"/>
    <property type="evidence" value="ECO:0007669"/>
    <property type="project" value="UniProtKB-ARBA"/>
</dbReference>
<feature type="transmembrane region" description="Helical" evidence="9">
    <location>
        <begin position="262"/>
        <end position="283"/>
    </location>
</feature>